<dbReference type="EMBL" id="RAPF01000005">
    <property type="protein sequence ID" value="RKF20810.1"/>
    <property type="molecule type" value="Genomic_DNA"/>
</dbReference>
<dbReference type="OrthoDB" id="8478788at2"/>
<dbReference type="RefSeq" id="WP_120325093.1">
    <property type="nucleotide sequence ID" value="NZ_RAPF01000005.1"/>
</dbReference>
<organism evidence="1 2">
    <name type="scientific">Altericroceibacterium spongiae</name>
    <dbReference type="NCBI Taxonomy" id="2320269"/>
    <lineage>
        <taxon>Bacteria</taxon>
        <taxon>Pseudomonadati</taxon>
        <taxon>Pseudomonadota</taxon>
        <taxon>Alphaproteobacteria</taxon>
        <taxon>Sphingomonadales</taxon>
        <taxon>Erythrobacteraceae</taxon>
        <taxon>Altericroceibacterium</taxon>
    </lineage>
</organism>
<accession>A0A420EJH5</accession>
<dbReference type="Gene3D" id="1.10.3230.30">
    <property type="entry name" value="Phage gp6-like head-tail connector protein"/>
    <property type="match status" value="1"/>
</dbReference>
<name>A0A420EJH5_9SPHN</name>
<evidence type="ECO:0000313" key="2">
    <source>
        <dbReference type="Proteomes" id="UP000284395"/>
    </source>
</evidence>
<reference evidence="1 2" key="1">
    <citation type="submission" date="2018-09" db="EMBL/GenBank/DDBJ databases">
        <title>Altererythrobacter spongiae sp. nov., isolated from a marine sponge.</title>
        <authorList>
            <person name="Zhuang L."/>
            <person name="Luo L."/>
        </authorList>
    </citation>
    <scope>NUCLEOTIDE SEQUENCE [LARGE SCALE GENOMIC DNA]</scope>
    <source>
        <strain evidence="1 2">HN-Y73</strain>
    </source>
</reference>
<dbReference type="InterPro" id="IPR011738">
    <property type="entry name" value="Phage_CHP"/>
</dbReference>
<evidence type="ECO:0008006" key="3">
    <source>
        <dbReference type="Google" id="ProtNLM"/>
    </source>
</evidence>
<proteinExistence type="predicted"/>
<protein>
    <recommendedName>
        <fullName evidence="3">Phage gp6-like head-tail connector protein</fullName>
    </recommendedName>
</protein>
<dbReference type="AlphaFoldDB" id="A0A420EJH5"/>
<keyword evidence="2" id="KW-1185">Reference proteome</keyword>
<dbReference type="NCBIfam" id="TIGR02215">
    <property type="entry name" value="phage_chp_gp8"/>
    <property type="match status" value="1"/>
</dbReference>
<dbReference type="CDD" id="cd08054">
    <property type="entry name" value="gp6"/>
    <property type="match status" value="1"/>
</dbReference>
<comment type="caution">
    <text evidence="1">The sequence shown here is derived from an EMBL/GenBank/DDBJ whole genome shotgun (WGS) entry which is preliminary data.</text>
</comment>
<dbReference type="Proteomes" id="UP000284395">
    <property type="component" value="Unassembled WGS sequence"/>
</dbReference>
<sequence length="186" mass="20311">MKRVIVTRPDLSGSALGELKDWLAITAGRDDATLEALLHSACDMCEGFTGLMPLENQCEEVHPAAPPGHGGWRSLATHPVSAITQIRWLADDGSTRPLEASDYRLDLGDDGCGLFRLTAAPQESRIVIRFTAGLAPGWTGLPDGMRHGILRLAAHLYRQRDRGDEGSAPPLAIAALWRPWRRMRLA</sequence>
<evidence type="ECO:0000313" key="1">
    <source>
        <dbReference type="EMBL" id="RKF20810.1"/>
    </source>
</evidence>
<gene>
    <name evidence="1" type="ORF">D6851_10590</name>
</gene>